<reference evidence="3" key="1">
    <citation type="submission" date="2025-08" db="UniProtKB">
        <authorList>
            <consortium name="Ensembl"/>
        </authorList>
    </citation>
    <scope>IDENTIFICATION</scope>
</reference>
<feature type="region of interest" description="Disordered" evidence="1">
    <location>
        <begin position="58"/>
        <end position="80"/>
    </location>
</feature>
<feature type="domain" description="Protein phosphatase 1 regulatory subunit 26 N-terminal" evidence="2">
    <location>
        <begin position="542"/>
        <end position="710"/>
    </location>
</feature>
<organism evidence="3 4">
    <name type="scientific">Neogobius melanostomus</name>
    <name type="common">round goby</name>
    <dbReference type="NCBI Taxonomy" id="47308"/>
    <lineage>
        <taxon>Eukaryota</taxon>
        <taxon>Metazoa</taxon>
        <taxon>Chordata</taxon>
        <taxon>Craniata</taxon>
        <taxon>Vertebrata</taxon>
        <taxon>Euteleostomi</taxon>
        <taxon>Actinopterygii</taxon>
        <taxon>Neopterygii</taxon>
        <taxon>Teleostei</taxon>
        <taxon>Neoteleostei</taxon>
        <taxon>Acanthomorphata</taxon>
        <taxon>Gobiaria</taxon>
        <taxon>Gobiiformes</taxon>
        <taxon>Gobioidei</taxon>
        <taxon>Gobiidae</taxon>
        <taxon>Benthophilinae</taxon>
        <taxon>Neogobiini</taxon>
        <taxon>Neogobius</taxon>
    </lineage>
</organism>
<dbReference type="PANTHER" id="PTHR15724">
    <property type="entry name" value="PROTEIN PHOSPHATASE 1 REGULATORY SUBUNIT 26"/>
    <property type="match status" value="1"/>
</dbReference>
<feature type="region of interest" description="Disordered" evidence="1">
    <location>
        <begin position="97"/>
        <end position="125"/>
    </location>
</feature>
<feature type="region of interest" description="Disordered" evidence="1">
    <location>
        <begin position="426"/>
        <end position="461"/>
    </location>
</feature>
<feature type="domain" description="Protein phosphatase 1 regulatory subunit 26 N-terminal" evidence="2">
    <location>
        <begin position="292"/>
        <end position="537"/>
    </location>
</feature>
<feature type="compositionally biased region" description="Polar residues" evidence="1">
    <location>
        <begin position="97"/>
        <end position="108"/>
    </location>
</feature>
<dbReference type="InterPro" id="IPR031474">
    <property type="entry name" value="PPP1R26_N"/>
</dbReference>
<feature type="domain" description="Protein phosphatase 1 regulatory subunit 26 N-terminal" evidence="2">
    <location>
        <begin position="1"/>
        <end position="175"/>
    </location>
</feature>
<feature type="compositionally biased region" description="Polar residues" evidence="1">
    <location>
        <begin position="669"/>
        <end position="680"/>
    </location>
</feature>
<dbReference type="AlphaFoldDB" id="A0A8C6TT35"/>
<feature type="region of interest" description="Disordered" evidence="1">
    <location>
        <begin position="975"/>
        <end position="1040"/>
    </location>
</feature>
<reference evidence="3" key="2">
    <citation type="submission" date="2025-09" db="UniProtKB">
        <authorList>
            <consortium name="Ensembl"/>
        </authorList>
    </citation>
    <scope>IDENTIFICATION</scope>
</reference>
<feature type="compositionally biased region" description="Basic and acidic residues" evidence="1">
    <location>
        <begin position="995"/>
        <end position="1016"/>
    </location>
</feature>
<evidence type="ECO:0000256" key="1">
    <source>
        <dbReference type="SAM" id="MobiDB-lite"/>
    </source>
</evidence>
<feature type="compositionally biased region" description="Polar residues" evidence="1">
    <location>
        <begin position="650"/>
        <end position="661"/>
    </location>
</feature>
<feature type="compositionally biased region" description="Basic and acidic residues" evidence="1">
    <location>
        <begin position="115"/>
        <end position="125"/>
    </location>
</feature>
<feature type="compositionally biased region" description="Basic and acidic residues" evidence="1">
    <location>
        <begin position="1027"/>
        <end position="1040"/>
    </location>
</feature>
<feature type="compositionally biased region" description="Polar residues" evidence="1">
    <location>
        <begin position="426"/>
        <end position="436"/>
    </location>
</feature>
<feature type="compositionally biased region" description="Basic and acidic residues" evidence="1">
    <location>
        <begin position="977"/>
        <end position="988"/>
    </location>
</feature>
<feature type="region of interest" description="Disordered" evidence="1">
    <location>
        <begin position="745"/>
        <end position="764"/>
    </location>
</feature>
<dbReference type="Ensembl" id="ENSNMLT00000026703.1">
    <property type="protein sequence ID" value="ENSNMLP00000023866.1"/>
    <property type="gene ID" value="ENSNMLG00000015349.1"/>
</dbReference>
<dbReference type="InterPro" id="IPR026130">
    <property type="entry name" value="PPP1R26"/>
</dbReference>
<evidence type="ECO:0000313" key="3">
    <source>
        <dbReference type="Ensembl" id="ENSNMLP00000023866.1"/>
    </source>
</evidence>
<name>A0A8C6TT35_9GOBI</name>
<dbReference type="PANTHER" id="PTHR15724:SF0">
    <property type="entry name" value="PROTEIN PHOSPHATASE 1 REGULATORY SUBUNIT 26"/>
    <property type="match status" value="1"/>
</dbReference>
<evidence type="ECO:0000313" key="4">
    <source>
        <dbReference type="Proteomes" id="UP000694523"/>
    </source>
</evidence>
<proteinExistence type="predicted"/>
<accession>A0A8C6TT35</accession>
<feature type="compositionally biased region" description="Low complexity" evidence="1">
    <location>
        <begin position="536"/>
        <end position="553"/>
    </location>
</feature>
<keyword evidence="4" id="KW-1185">Reference proteome</keyword>
<dbReference type="Proteomes" id="UP000694523">
    <property type="component" value="Unplaced"/>
</dbReference>
<dbReference type="Pfam" id="PF15740">
    <property type="entry name" value="PPP1R26_N"/>
    <property type="match status" value="3"/>
</dbReference>
<feature type="region of interest" description="Disordered" evidence="1">
    <location>
        <begin position="477"/>
        <end position="518"/>
    </location>
</feature>
<sequence length="1040" mass="114694">MYLMDVPPVVVTRTEWRTCGTPRGYSLPLCLNDSDSDLSTRGTPISDKVQMIIESLRSTQSSVEMGDENERKALSGQEGHSQVCKVTMGSFVGATSNSQDPISYQNLNPPAVINESHDSDSDDSVDRGIEAAILEYLKEKDGPKRKSETCSSNSLQPSKFPRGTPAPGISKMNSDDNAFLTASEEFPKSVKLEEPVTATSYPIKKYIKHKTSINEGPFAKQELNKNISTKNDISIAQTNQASKYLSDVIKTRHNLVGDSDSSSDDGIEEAIQKYQMEKKQQIKRETPNLHTLSEDSVSSSDDGIEEAIRCYQLEQLQEKNILKPLSNKTKKIPVCKYSVKGHQGTNTENLKKRKQKKKKMKREVLPVNIPSNTLLDGIKGNGLHSFKVEGFKGQCVPPKTNTSAELMCAEAILDISKTVMPGAFQQTPSLSNSSLVRSCVQPSLSDSKPEDKSDDSSIDSEDGIEQEIRRFLEQKAQMHKQTLSSAAAPEPGDTNESVKTKCVSKPGRLSLTKRRKQTSENLSLCTMSALSNVKSTLSTTSADSSDESTSPTSPIHTLEGEQSGDKSSSLDSDEDLDLAIKDLLKTKKKVKKKTRDLKRKPEKCFKKEELQVYASLSKKTKTDNLKHSSLKKLEKTKTEMHFSKSLKHNLFQNKGNTGNDVNKQECESSEGTDLTISTLSKPIKEEDSSVDSDDSIELEIRRFLAEKAKVAPAENNKNKPVSANGIAPVCSDIKAEDLKPENQLAEIPSKNKPLPGSTENNPAKEKLPLLSPQVYPLRNFPAGAQSPSSPTCCPSLLEHATEVEVTNPRTPNIDGANIQGAGPSKEAQSAFSPHLTPSQSASIKWRQSLGLPIMDTKIRTPFQISSSKTNDSSSATRPSPSVMNLKIQNTVWSSTKTTATSFPRNTETMVNAGFHPHAPSYLSSARQHPGPFTQRLAPSFSSQYHIEEETKSMVHISKDKTVYVELESNRTNHVQVRSRDRCEEKESQDLLSANSRERKSEKMEDKEVGPEIKEENFIDEAVYESGNKSDQEKKQGLSTL</sequence>
<dbReference type="GO" id="GO:0004864">
    <property type="term" value="F:protein phosphatase inhibitor activity"/>
    <property type="evidence" value="ECO:0007669"/>
    <property type="project" value="InterPro"/>
</dbReference>
<feature type="region of interest" description="Disordered" evidence="1">
    <location>
        <begin position="650"/>
        <end position="692"/>
    </location>
</feature>
<protein>
    <submittedName>
        <fullName evidence="3">Protein phosphatase 1, regulatory subunit 26</fullName>
    </submittedName>
</protein>
<evidence type="ECO:0000259" key="2">
    <source>
        <dbReference type="Pfam" id="PF15740"/>
    </source>
</evidence>
<feature type="region of interest" description="Disordered" evidence="1">
    <location>
        <begin position="536"/>
        <end position="572"/>
    </location>
</feature>
<feature type="region of interest" description="Disordered" evidence="1">
    <location>
        <begin position="140"/>
        <end position="175"/>
    </location>
</feature>